<dbReference type="Gene3D" id="1.10.10.10">
    <property type="entry name" value="Winged helix-like DNA-binding domain superfamily/Winged helix DNA-binding domain"/>
    <property type="match status" value="1"/>
</dbReference>
<evidence type="ECO:0000256" key="1">
    <source>
        <dbReference type="ARBA" id="ARBA00004123"/>
    </source>
</evidence>
<dbReference type="InterPro" id="IPR005818">
    <property type="entry name" value="Histone_H1/H5_H15"/>
</dbReference>
<feature type="compositionally biased region" description="Basic and acidic residues" evidence="7">
    <location>
        <begin position="182"/>
        <end position="194"/>
    </location>
</feature>
<comment type="similarity">
    <text evidence="6">Belongs to the histone H1/H5 family.</text>
</comment>
<gene>
    <name evidence="9" type="ORF">MAR_022547</name>
</gene>
<organism evidence="9 10">
    <name type="scientific">Mya arenaria</name>
    <name type="common">Soft-shell clam</name>
    <dbReference type="NCBI Taxonomy" id="6604"/>
    <lineage>
        <taxon>Eukaryota</taxon>
        <taxon>Metazoa</taxon>
        <taxon>Spiralia</taxon>
        <taxon>Lophotrochozoa</taxon>
        <taxon>Mollusca</taxon>
        <taxon>Bivalvia</taxon>
        <taxon>Autobranchia</taxon>
        <taxon>Heteroconchia</taxon>
        <taxon>Euheterodonta</taxon>
        <taxon>Imparidentia</taxon>
        <taxon>Neoheterodontei</taxon>
        <taxon>Myida</taxon>
        <taxon>Myoidea</taxon>
        <taxon>Myidae</taxon>
        <taxon>Mya</taxon>
    </lineage>
</organism>
<keyword evidence="10" id="KW-1185">Reference proteome</keyword>
<dbReference type="PANTHER" id="PTHR11467">
    <property type="entry name" value="HISTONE H1"/>
    <property type="match status" value="1"/>
</dbReference>
<evidence type="ECO:0000256" key="2">
    <source>
        <dbReference type="ARBA" id="ARBA00004286"/>
    </source>
</evidence>
<dbReference type="InterPro" id="IPR036388">
    <property type="entry name" value="WH-like_DNA-bd_sf"/>
</dbReference>
<reference evidence="9" key="1">
    <citation type="submission" date="2022-11" db="EMBL/GenBank/DDBJ databases">
        <title>Centuries of genome instability and evolution in soft-shell clam transmissible cancer (bioRxiv).</title>
        <authorList>
            <person name="Hart S.F.M."/>
            <person name="Yonemitsu M.A."/>
            <person name="Giersch R.M."/>
            <person name="Beal B.F."/>
            <person name="Arriagada G."/>
            <person name="Davis B.W."/>
            <person name="Ostrander E.A."/>
            <person name="Goff S.P."/>
            <person name="Metzger M.J."/>
        </authorList>
    </citation>
    <scope>NUCLEOTIDE SEQUENCE</scope>
    <source>
        <strain evidence="9">MELC-2E11</strain>
        <tissue evidence="9">Siphon/mantle</tissue>
    </source>
</reference>
<dbReference type="PANTHER" id="PTHR11467:SF36">
    <property type="entry name" value="HISTONE 24-RELATED"/>
    <property type="match status" value="1"/>
</dbReference>
<dbReference type="Pfam" id="PF00538">
    <property type="entry name" value="Linker_histone"/>
    <property type="match status" value="1"/>
</dbReference>
<evidence type="ECO:0000259" key="8">
    <source>
        <dbReference type="PROSITE" id="PS51504"/>
    </source>
</evidence>
<feature type="domain" description="H15" evidence="8">
    <location>
        <begin position="81"/>
        <end position="157"/>
    </location>
</feature>
<dbReference type="InterPro" id="IPR005819">
    <property type="entry name" value="H1/H5"/>
</dbReference>
<evidence type="ECO:0000256" key="6">
    <source>
        <dbReference type="RuleBase" id="RU003894"/>
    </source>
</evidence>
<evidence type="ECO:0000256" key="7">
    <source>
        <dbReference type="SAM" id="MobiDB-lite"/>
    </source>
</evidence>
<feature type="compositionally biased region" description="Polar residues" evidence="7">
    <location>
        <begin position="313"/>
        <end position="322"/>
    </location>
</feature>
<dbReference type="PROSITE" id="PS51504">
    <property type="entry name" value="H15"/>
    <property type="match status" value="1"/>
</dbReference>
<dbReference type="Proteomes" id="UP001164746">
    <property type="component" value="Chromosome 3"/>
</dbReference>
<evidence type="ECO:0000256" key="3">
    <source>
        <dbReference type="ARBA" id="ARBA00022454"/>
    </source>
</evidence>
<accession>A0ABY7DKF9</accession>
<dbReference type="InterPro" id="IPR036390">
    <property type="entry name" value="WH_DNA-bd_sf"/>
</dbReference>
<comment type="subcellular location">
    <subcellularLocation>
        <location evidence="2">Chromosome</location>
    </subcellularLocation>
    <subcellularLocation>
        <location evidence="1 6">Nucleus</location>
    </subcellularLocation>
</comment>
<dbReference type="SUPFAM" id="SSF46785">
    <property type="entry name" value="Winged helix' DNA-binding domain"/>
    <property type="match status" value="1"/>
</dbReference>
<dbReference type="SMART" id="SM00526">
    <property type="entry name" value="H15"/>
    <property type="match status" value="1"/>
</dbReference>
<keyword evidence="5 6" id="KW-0539">Nucleus</keyword>
<feature type="region of interest" description="Disordered" evidence="7">
    <location>
        <begin position="1"/>
        <end position="71"/>
    </location>
</feature>
<sequence>MSTDVAVPLDTVPANGDAEISPMETDSGAEGTAAAVAPVKSRKRGAKAAAGTDNKIASPKKNKQTKVPSAGKVHVATTEIVHPKYNEMIAAAIVALKERHGSSRQAILKYILANYTVQIDERKVNNHLKMSLRAGVKNGKLQQSKGSGACGSYKLASPSKTKAATPKPAQGSSPSKALTKVKVPEVARTKITHEKKSKKSGKMSVSPKKATKSAKKAVAVSPAKQTKASPVKAKTPAQAPNKVIKETKTPVTNDKSKKAPKMEKNANAGKKTKVSPESTDVSAEPKAVDGESVEEALPTSQTKPVVAPAVETPATNNTTVTQPAIPEAAKTTKGRGRSKKTTH</sequence>
<evidence type="ECO:0000313" key="10">
    <source>
        <dbReference type="Proteomes" id="UP001164746"/>
    </source>
</evidence>
<evidence type="ECO:0000256" key="5">
    <source>
        <dbReference type="ARBA" id="ARBA00023242"/>
    </source>
</evidence>
<dbReference type="EMBL" id="CP111014">
    <property type="protein sequence ID" value="WAQ98174.1"/>
    <property type="molecule type" value="Genomic_DNA"/>
</dbReference>
<protein>
    <submittedName>
        <fullName evidence="9">H1D-like protein</fullName>
    </submittedName>
</protein>
<evidence type="ECO:0000256" key="4">
    <source>
        <dbReference type="ARBA" id="ARBA00023125"/>
    </source>
</evidence>
<proteinExistence type="inferred from homology"/>
<feature type="compositionally biased region" description="Basic residues" evidence="7">
    <location>
        <begin position="332"/>
        <end position="343"/>
    </location>
</feature>
<evidence type="ECO:0000313" key="9">
    <source>
        <dbReference type="EMBL" id="WAQ98174.1"/>
    </source>
</evidence>
<name>A0ABY7DKF9_MYAAR</name>
<dbReference type="PRINTS" id="PR00624">
    <property type="entry name" value="HISTONEH5"/>
</dbReference>
<dbReference type="CDD" id="cd00073">
    <property type="entry name" value="H15"/>
    <property type="match status" value="1"/>
</dbReference>
<keyword evidence="3 6" id="KW-0158">Chromosome</keyword>
<feature type="compositionally biased region" description="Basic and acidic residues" evidence="7">
    <location>
        <begin position="243"/>
        <end position="264"/>
    </location>
</feature>
<keyword evidence="4 6" id="KW-0238">DNA-binding</keyword>
<feature type="region of interest" description="Disordered" evidence="7">
    <location>
        <begin position="139"/>
        <end position="343"/>
    </location>
</feature>